<protein>
    <recommendedName>
        <fullName evidence="5">2-dehydro-3-deoxy-phosphogluconate aldolase</fullName>
        <ecNumber evidence="5">4.1.2.14</ecNumber>
    </recommendedName>
</protein>
<dbReference type="InterPro" id="IPR013785">
    <property type="entry name" value="Aldolase_TIM"/>
</dbReference>
<evidence type="ECO:0000256" key="5">
    <source>
        <dbReference type="ARBA" id="ARBA00013063"/>
    </source>
</evidence>
<dbReference type="Pfam" id="PF01081">
    <property type="entry name" value="Aldolase"/>
    <property type="match status" value="1"/>
</dbReference>
<keyword evidence="8" id="KW-0119">Carbohydrate metabolism</keyword>
<comment type="pathway">
    <text evidence="2">Carbohydrate acid metabolism; 2-dehydro-3-deoxy-D-gluconate degradation; D-glyceraldehyde 3-phosphate and pyruvate from 2-dehydro-3-deoxy-D-gluconate: step 2/2.</text>
</comment>
<gene>
    <name evidence="9" type="primary">eda</name>
    <name evidence="9" type="ORF">HRbin22_02530</name>
</gene>
<keyword evidence="7" id="KW-0704">Schiff base</keyword>
<keyword evidence="6" id="KW-0456">Lyase</keyword>
<dbReference type="EC" id="4.1.2.14" evidence="5"/>
<evidence type="ECO:0000256" key="1">
    <source>
        <dbReference type="ARBA" id="ARBA00000654"/>
    </source>
</evidence>
<dbReference type="Proteomes" id="UP000236642">
    <property type="component" value="Unassembled WGS sequence"/>
</dbReference>
<reference evidence="10" key="1">
    <citation type="submission" date="2017-09" db="EMBL/GenBank/DDBJ databases">
        <title>Metaegenomics of thermophilic ammonia-oxidizing enrichment culture.</title>
        <authorList>
            <person name="Kato S."/>
            <person name="Suzuki K."/>
        </authorList>
    </citation>
    <scope>NUCLEOTIDE SEQUENCE [LARGE SCALE GENOMIC DNA]</scope>
</reference>
<comment type="catalytic activity">
    <reaction evidence="1">
        <text>2-dehydro-3-deoxy-6-phospho-D-gluconate = D-glyceraldehyde 3-phosphate + pyruvate</text>
        <dbReference type="Rhea" id="RHEA:17089"/>
        <dbReference type="ChEBI" id="CHEBI:15361"/>
        <dbReference type="ChEBI" id="CHEBI:57569"/>
        <dbReference type="ChEBI" id="CHEBI:59776"/>
        <dbReference type="EC" id="4.1.2.14"/>
    </reaction>
</comment>
<proteinExistence type="inferred from homology"/>
<evidence type="ECO:0000256" key="3">
    <source>
        <dbReference type="ARBA" id="ARBA00006906"/>
    </source>
</evidence>
<evidence type="ECO:0000256" key="7">
    <source>
        <dbReference type="ARBA" id="ARBA00023270"/>
    </source>
</evidence>
<evidence type="ECO:0000256" key="4">
    <source>
        <dbReference type="ARBA" id="ARBA00011233"/>
    </source>
</evidence>
<evidence type="ECO:0000313" key="9">
    <source>
        <dbReference type="EMBL" id="GBD10263.1"/>
    </source>
</evidence>
<organism evidence="9 10">
    <name type="scientific">Candidatus Thermoflexus japonica</name>
    <dbReference type="NCBI Taxonomy" id="2035417"/>
    <lineage>
        <taxon>Bacteria</taxon>
        <taxon>Bacillati</taxon>
        <taxon>Chloroflexota</taxon>
        <taxon>Thermoflexia</taxon>
        <taxon>Thermoflexales</taxon>
        <taxon>Thermoflexaceae</taxon>
        <taxon>Thermoflexus</taxon>
    </lineage>
</organism>
<dbReference type="GO" id="GO:0008675">
    <property type="term" value="F:2-dehydro-3-deoxy-phosphogluconate aldolase activity"/>
    <property type="evidence" value="ECO:0007669"/>
    <property type="project" value="UniProtKB-EC"/>
</dbReference>
<dbReference type="InterPro" id="IPR031338">
    <property type="entry name" value="KDPG/KHG_AS_2"/>
</dbReference>
<evidence type="ECO:0000313" key="10">
    <source>
        <dbReference type="Proteomes" id="UP000236642"/>
    </source>
</evidence>
<evidence type="ECO:0000256" key="2">
    <source>
        <dbReference type="ARBA" id="ARBA00004736"/>
    </source>
</evidence>
<evidence type="ECO:0000256" key="6">
    <source>
        <dbReference type="ARBA" id="ARBA00023239"/>
    </source>
</evidence>
<dbReference type="PROSITE" id="PS00159">
    <property type="entry name" value="ALDOLASE_KDPG_KHG_1"/>
    <property type="match status" value="1"/>
</dbReference>
<dbReference type="CDD" id="cd00452">
    <property type="entry name" value="KDPG_aldolase"/>
    <property type="match status" value="1"/>
</dbReference>
<dbReference type="InterPro" id="IPR000887">
    <property type="entry name" value="Aldlse_KDPG_KHG"/>
</dbReference>
<dbReference type="PANTHER" id="PTHR30246">
    <property type="entry name" value="2-KETO-3-DEOXY-6-PHOSPHOGLUCONATE ALDOLASE"/>
    <property type="match status" value="1"/>
</dbReference>
<comment type="subunit">
    <text evidence="4">Homotrimer.</text>
</comment>
<evidence type="ECO:0000256" key="8">
    <source>
        <dbReference type="ARBA" id="ARBA00023277"/>
    </source>
</evidence>
<name>A0A2H5YA19_9CHLR</name>
<dbReference type="PANTHER" id="PTHR30246:SF1">
    <property type="entry name" value="2-DEHYDRO-3-DEOXY-6-PHOSPHOGALACTONATE ALDOLASE-RELATED"/>
    <property type="match status" value="1"/>
</dbReference>
<sequence length="215" mass="23261">MEVLEAMERAGAIPIAVLEDEEEARFFADAMRKAGLPVIEVTFRTAAAAEVIRYLRQVDPQLIIGAGTILTPAQAAQALQAGAQFIVSPGFDSELAAWCRSADVLLIPGVATPSEVMAALRHGLYTLKFFPAEAMGGTKTLEALAPVFPQVRFIPTGGIRLSNLADYLKLPNVIACGGTWLADRRLIRERRADALIHQAQEARALVEQIRTEIIA</sequence>
<dbReference type="PROSITE" id="PS00160">
    <property type="entry name" value="ALDOLASE_KDPG_KHG_2"/>
    <property type="match status" value="1"/>
</dbReference>
<dbReference type="NCBIfam" id="TIGR01182">
    <property type="entry name" value="eda"/>
    <property type="match status" value="1"/>
</dbReference>
<dbReference type="Gene3D" id="3.20.20.70">
    <property type="entry name" value="Aldolase class I"/>
    <property type="match status" value="1"/>
</dbReference>
<comment type="similarity">
    <text evidence="3">Belongs to the KHG/KDPG aldolase family.</text>
</comment>
<accession>A0A2H5YA19</accession>
<dbReference type="AlphaFoldDB" id="A0A2H5YA19"/>
<dbReference type="InterPro" id="IPR031337">
    <property type="entry name" value="KDPG/KHG_AS_1"/>
</dbReference>
<comment type="caution">
    <text evidence="9">The sequence shown here is derived from an EMBL/GenBank/DDBJ whole genome shotgun (WGS) entry which is preliminary data.</text>
</comment>
<dbReference type="EMBL" id="BEHY01000139">
    <property type="protein sequence ID" value="GBD10263.1"/>
    <property type="molecule type" value="Genomic_DNA"/>
</dbReference>
<dbReference type="SUPFAM" id="SSF51569">
    <property type="entry name" value="Aldolase"/>
    <property type="match status" value="1"/>
</dbReference>